<dbReference type="RefSeq" id="WP_213534838.1">
    <property type="nucleotide sequence ID" value="NZ_BOVQ01000004.1"/>
</dbReference>
<feature type="region of interest" description="Disordered" evidence="1">
    <location>
        <begin position="52"/>
        <end position="72"/>
    </location>
</feature>
<dbReference type="EMBL" id="JBHSGD010000005">
    <property type="protein sequence ID" value="MFC4652441.1"/>
    <property type="molecule type" value="Genomic_DNA"/>
</dbReference>
<evidence type="ECO:0000313" key="3">
    <source>
        <dbReference type="Proteomes" id="UP001595987"/>
    </source>
</evidence>
<organism evidence="2 3">
    <name type="scientific">Lactococcus nasutitermitis</name>
    <dbReference type="NCBI Taxonomy" id="1652957"/>
    <lineage>
        <taxon>Bacteria</taxon>
        <taxon>Bacillati</taxon>
        <taxon>Bacillota</taxon>
        <taxon>Bacilli</taxon>
        <taxon>Lactobacillales</taxon>
        <taxon>Streptococcaceae</taxon>
        <taxon>Lactococcus</taxon>
    </lineage>
</organism>
<proteinExistence type="predicted"/>
<comment type="caution">
    <text evidence="2">The sequence shown here is derived from an EMBL/GenBank/DDBJ whole genome shotgun (WGS) entry which is preliminary data.</text>
</comment>
<name>A0ABV9JDR4_9LACT</name>
<dbReference type="Proteomes" id="UP001595987">
    <property type="component" value="Unassembled WGS sequence"/>
</dbReference>
<accession>A0ABV9JDR4</accession>
<evidence type="ECO:0000256" key="1">
    <source>
        <dbReference type="SAM" id="MobiDB-lite"/>
    </source>
</evidence>
<keyword evidence="3" id="KW-1185">Reference proteome</keyword>
<evidence type="ECO:0000313" key="2">
    <source>
        <dbReference type="EMBL" id="MFC4652441.1"/>
    </source>
</evidence>
<gene>
    <name evidence="2" type="ORF">ACFO26_05920</name>
</gene>
<reference evidence="3" key="1">
    <citation type="journal article" date="2019" name="Int. J. Syst. Evol. Microbiol.">
        <title>The Global Catalogue of Microorganisms (GCM) 10K type strain sequencing project: providing services to taxonomists for standard genome sequencing and annotation.</title>
        <authorList>
            <consortium name="The Broad Institute Genomics Platform"/>
            <consortium name="The Broad Institute Genome Sequencing Center for Infectious Disease"/>
            <person name="Wu L."/>
            <person name="Ma J."/>
        </authorList>
    </citation>
    <scope>NUCLEOTIDE SEQUENCE [LARGE SCALE GENOMIC DNA]</scope>
    <source>
        <strain evidence="3">CCUG 63287</strain>
    </source>
</reference>
<sequence>MEKYIAKMNDGADFDYSLEAKDLFEADSRAQHLAEQQGWKYREITVAHQTDVQHLTSQSPLGKERTEKIGSAKAKRQVNFYNRLDQAKVEQKGKLQAAAITTKELPIIKGKAI</sequence>
<protein>
    <submittedName>
        <fullName evidence="2">Uncharacterized protein</fullName>
    </submittedName>
</protein>